<dbReference type="AlphaFoldDB" id="A0A7X2S8A0"/>
<sequence length="268" mass="30681">MIKMEETRLLITCCNQNGGLFEAVFKEGSCTVRKVLEQECRGIVKYGDGYIVASADRILLLDHSLDIRSSKTLDIALDLHGTAVYKDQLYVVETGRDSIGIYDLKQDLQHIGEIRFSPEVADTCHVNDLFIEKDRLFVSMFSYKGKKKGVIAEYSLKSRKLIKVRHKHLHQPHSIKKDGKDLYYCVSAEFTVRKNKSDLFKGLGYLRGMDVKGDMVYIGQSESRHIDKLLENHHNILFDCGVYVYNMQTKLCSFFHIPAGEIYQILAD</sequence>
<gene>
    <name evidence="1" type="ORF">GKZ89_19015</name>
</gene>
<dbReference type="RefSeq" id="WP_155113984.1">
    <property type="nucleotide sequence ID" value="NZ_WMIB01000030.1"/>
</dbReference>
<proteinExistence type="predicted"/>
<evidence type="ECO:0000313" key="1">
    <source>
        <dbReference type="EMBL" id="MTH55487.1"/>
    </source>
</evidence>
<dbReference type="EMBL" id="WMIB01000030">
    <property type="protein sequence ID" value="MTH55487.1"/>
    <property type="molecule type" value="Genomic_DNA"/>
</dbReference>
<reference evidence="1 2" key="1">
    <citation type="journal article" date="2017" name="Int. J. Syst. Evol. Microbiol.">
        <title>Bacillus mangrovi sp. nov., isolated from a sediment sample from a mangrove forest.</title>
        <authorList>
            <person name="Gupta V."/>
            <person name="Singh P.K."/>
            <person name="Korpole S."/>
            <person name="Tanuku N.R.S."/>
            <person name="Pinnaka A.K."/>
        </authorList>
    </citation>
    <scope>NUCLEOTIDE SEQUENCE [LARGE SCALE GENOMIC DNA]</scope>
    <source>
        <strain evidence="1 2">KCTC 33872</strain>
    </source>
</reference>
<protein>
    <recommendedName>
        <fullName evidence="3">DUF4915 domain-containing protein</fullName>
    </recommendedName>
</protein>
<accession>A0A7X2S8A0</accession>
<evidence type="ECO:0008006" key="3">
    <source>
        <dbReference type="Google" id="ProtNLM"/>
    </source>
</evidence>
<dbReference type="OrthoDB" id="2572390at2"/>
<dbReference type="Proteomes" id="UP000434639">
    <property type="component" value="Unassembled WGS sequence"/>
</dbReference>
<evidence type="ECO:0000313" key="2">
    <source>
        <dbReference type="Proteomes" id="UP000434639"/>
    </source>
</evidence>
<organism evidence="1 2">
    <name type="scientific">Metabacillus mangrovi</name>
    <dbReference type="NCBI Taxonomy" id="1491830"/>
    <lineage>
        <taxon>Bacteria</taxon>
        <taxon>Bacillati</taxon>
        <taxon>Bacillota</taxon>
        <taxon>Bacilli</taxon>
        <taxon>Bacillales</taxon>
        <taxon>Bacillaceae</taxon>
        <taxon>Metabacillus</taxon>
    </lineage>
</organism>
<name>A0A7X2S8A0_9BACI</name>
<keyword evidence="2" id="KW-1185">Reference proteome</keyword>
<dbReference type="SUPFAM" id="SSF63829">
    <property type="entry name" value="Calcium-dependent phosphotriesterase"/>
    <property type="match status" value="1"/>
</dbReference>
<comment type="caution">
    <text evidence="1">The sequence shown here is derived from an EMBL/GenBank/DDBJ whole genome shotgun (WGS) entry which is preliminary data.</text>
</comment>